<evidence type="ECO:0000256" key="2">
    <source>
        <dbReference type="ARBA" id="ARBA00022722"/>
    </source>
</evidence>
<dbReference type="GO" id="GO:0016787">
    <property type="term" value="F:hydrolase activity"/>
    <property type="evidence" value="ECO:0007669"/>
    <property type="project" value="UniProtKB-KW"/>
</dbReference>
<dbReference type="GO" id="GO:0006310">
    <property type="term" value="P:DNA recombination"/>
    <property type="evidence" value="ECO:0007669"/>
    <property type="project" value="UniProtKB-KW"/>
</dbReference>
<evidence type="ECO:0000256" key="8">
    <source>
        <dbReference type="ARBA" id="ARBA00022918"/>
    </source>
</evidence>
<organism evidence="11 12">
    <name type="scientific">Agrocybe pediades</name>
    <dbReference type="NCBI Taxonomy" id="84607"/>
    <lineage>
        <taxon>Eukaryota</taxon>
        <taxon>Fungi</taxon>
        <taxon>Dikarya</taxon>
        <taxon>Basidiomycota</taxon>
        <taxon>Agaricomycotina</taxon>
        <taxon>Agaricomycetes</taxon>
        <taxon>Agaricomycetidae</taxon>
        <taxon>Agaricales</taxon>
        <taxon>Agaricineae</taxon>
        <taxon>Strophariaceae</taxon>
        <taxon>Agrocybe</taxon>
    </lineage>
</organism>
<keyword evidence="9" id="KW-0239">DNA-directed DNA polymerase</keyword>
<keyword evidence="7" id="KW-0229">DNA integration</keyword>
<dbReference type="InterPro" id="IPR039537">
    <property type="entry name" value="Retrotran_Ty1/copia-like"/>
</dbReference>
<dbReference type="PANTHER" id="PTHR42648:SF11">
    <property type="entry name" value="TRANSPOSON TY4-P GAG-POL POLYPROTEIN"/>
    <property type="match status" value="1"/>
</dbReference>
<evidence type="ECO:0000256" key="10">
    <source>
        <dbReference type="ARBA" id="ARBA00023172"/>
    </source>
</evidence>
<keyword evidence="3" id="KW-0479">Metal-binding</keyword>
<evidence type="ECO:0000256" key="3">
    <source>
        <dbReference type="ARBA" id="ARBA00022723"/>
    </source>
</evidence>
<keyword evidence="10" id="KW-0233">DNA recombination</keyword>
<keyword evidence="12" id="KW-1185">Reference proteome</keyword>
<reference evidence="11 12" key="1">
    <citation type="submission" date="2019-12" db="EMBL/GenBank/DDBJ databases">
        <authorList>
            <person name="Floudas D."/>
            <person name="Bentzer J."/>
            <person name="Ahren D."/>
            <person name="Johansson T."/>
            <person name="Persson P."/>
            <person name="Tunlid A."/>
        </authorList>
    </citation>
    <scope>NUCLEOTIDE SEQUENCE [LARGE SCALE GENOMIC DNA]</scope>
    <source>
        <strain evidence="11 12">CBS 102.39</strain>
    </source>
</reference>
<dbReference type="EMBL" id="JAACJL010000002">
    <property type="protein sequence ID" value="KAF4622363.1"/>
    <property type="molecule type" value="Genomic_DNA"/>
</dbReference>
<evidence type="ECO:0000256" key="6">
    <source>
        <dbReference type="ARBA" id="ARBA00022842"/>
    </source>
</evidence>
<keyword evidence="6" id="KW-0460">Magnesium</keyword>
<keyword evidence="2" id="KW-0540">Nuclease</keyword>
<dbReference type="SUPFAM" id="SSF53098">
    <property type="entry name" value="Ribonuclease H-like"/>
    <property type="match status" value="1"/>
</dbReference>
<dbReference type="PANTHER" id="PTHR42648">
    <property type="entry name" value="TRANSPOSASE, PUTATIVE-RELATED"/>
    <property type="match status" value="1"/>
</dbReference>
<evidence type="ECO:0000313" key="11">
    <source>
        <dbReference type="EMBL" id="KAF4622363.1"/>
    </source>
</evidence>
<dbReference type="Proteomes" id="UP000521872">
    <property type="component" value="Unassembled WGS sequence"/>
</dbReference>
<evidence type="ECO:0000256" key="7">
    <source>
        <dbReference type="ARBA" id="ARBA00022908"/>
    </source>
</evidence>
<dbReference type="GO" id="GO:0003887">
    <property type="term" value="F:DNA-directed DNA polymerase activity"/>
    <property type="evidence" value="ECO:0007669"/>
    <property type="project" value="UniProtKB-KW"/>
</dbReference>
<evidence type="ECO:0000256" key="1">
    <source>
        <dbReference type="ARBA" id="ARBA00022695"/>
    </source>
</evidence>
<accession>A0A8H4VTV6</accession>
<dbReference type="GO" id="GO:0015074">
    <property type="term" value="P:DNA integration"/>
    <property type="evidence" value="ECO:0007669"/>
    <property type="project" value="UniProtKB-KW"/>
</dbReference>
<evidence type="ECO:0008006" key="13">
    <source>
        <dbReference type="Google" id="ProtNLM"/>
    </source>
</evidence>
<dbReference type="Gene3D" id="3.30.420.10">
    <property type="entry name" value="Ribonuclease H-like superfamily/Ribonuclease H"/>
    <property type="match status" value="1"/>
</dbReference>
<proteinExistence type="predicted"/>
<keyword evidence="9" id="KW-0808">Transferase</keyword>
<dbReference type="GO" id="GO:0046872">
    <property type="term" value="F:metal ion binding"/>
    <property type="evidence" value="ECO:0007669"/>
    <property type="project" value="UniProtKB-KW"/>
</dbReference>
<evidence type="ECO:0000313" key="12">
    <source>
        <dbReference type="Proteomes" id="UP000521872"/>
    </source>
</evidence>
<gene>
    <name evidence="11" type="ORF">D9613_009169</name>
</gene>
<dbReference type="GO" id="GO:0004519">
    <property type="term" value="F:endonuclease activity"/>
    <property type="evidence" value="ECO:0007669"/>
    <property type="project" value="UniProtKB-KW"/>
</dbReference>
<evidence type="ECO:0000256" key="5">
    <source>
        <dbReference type="ARBA" id="ARBA00022801"/>
    </source>
</evidence>
<name>A0A8H4VTV6_9AGAR</name>
<keyword evidence="1" id="KW-0548">Nucleotidyltransferase</keyword>
<keyword evidence="5" id="KW-0378">Hydrolase</keyword>
<protein>
    <recommendedName>
        <fullName evidence="13">Integrase catalytic domain-containing protein</fullName>
    </recommendedName>
</protein>
<dbReference type="GO" id="GO:0003676">
    <property type="term" value="F:nucleic acid binding"/>
    <property type="evidence" value="ECO:0007669"/>
    <property type="project" value="InterPro"/>
</dbReference>
<dbReference type="AlphaFoldDB" id="A0A8H4VTV6"/>
<keyword evidence="4" id="KW-0255">Endonuclease</keyword>
<dbReference type="GO" id="GO:0003964">
    <property type="term" value="F:RNA-directed DNA polymerase activity"/>
    <property type="evidence" value="ECO:0007669"/>
    <property type="project" value="UniProtKB-KW"/>
</dbReference>
<evidence type="ECO:0000256" key="9">
    <source>
        <dbReference type="ARBA" id="ARBA00022932"/>
    </source>
</evidence>
<dbReference type="InterPro" id="IPR012337">
    <property type="entry name" value="RNaseH-like_sf"/>
</dbReference>
<keyword evidence="8" id="KW-0695">RNA-directed DNA polymerase</keyword>
<sequence>MQALGSGDVSFRYTYNNYTVDFTLRNCLYAPSVPIGLLSVGAFLEKNIDVHFFAKKPITTLTFLDDHPLLPGYVMTAHQHDRLSFMRLDFIRPSAPGSVSSLPSVSAPIALPAVLVGQTTFPRLRLTPELWHRRFGHLGQDATCALLMKNFATGLDFVGSFSYGNCVSCIIGRAPQRPYAHPGNRASRIGELLHMDACGPFAVFSFNGDNMFLIILDDSSNWAFFLSMSKKTAVFEFVKRIVAFITRKTGNPVLGFRVDNALEFIKGALGIWFASQGITDMERGLAWDDVLSVKSSSTDTFSSHCHFATAMLAGVKSTRVFDLTKAPNSYAEAIAHPDSASWIAAMGREMESLGPSGMHAFEEADLPPGEHTVGLY</sequence>
<evidence type="ECO:0000256" key="4">
    <source>
        <dbReference type="ARBA" id="ARBA00022759"/>
    </source>
</evidence>
<dbReference type="InterPro" id="IPR036397">
    <property type="entry name" value="RNaseH_sf"/>
</dbReference>
<comment type="caution">
    <text evidence="11">The sequence shown here is derived from an EMBL/GenBank/DDBJ whole genome shotgun (WGS) entry which is preliminary data.</text>
</comment>